<evidence type="ECO:0000313" key="1">
    <source>
        <dbReference type="EMBL" id="MXV62087.1"/>
    </source>
</evidence>
<dbReference type="RefSeq" id="WP_160064525.1">
    <property type="nucleotide sequence ID" value="NZ_WUYX01000027.1"/>
</dbReference>
<dbReference type="EMBL" id="WUYX01000027">
    <property type="protein sequence ID" value="MXV62087.1"/>
    <property type="molecule type" value="Genomic_DNA"/>
</dbReference>
<name>A0A6B0VLY0_9EURY</name>
<comment type="caution">
    <text evidence="1">The sequence shown here is derived from an EMBL/GenBank/DDBJ whole genome shotgun (WGS) entry which is preliminary data.</text>
</comment>
<organism evidence="1 2">
    <name type="scientific">Natronorubrum halalkaliphilum</name>
    <dbReference type="NCBI Taxonomy" id="2691917"/>
    <lineage>
        <taxon>Archaea</taxon>
        <taxon>Methanobacteriati</taxon>
        <taxon>Methanobacteriota</taxon>
        <taxon>Stenosarchaea group</taxon>
        <taxon>Halobacteria</taxon>
        <taxon>Halobacteriales</taxon>
        <taxon>Natrialbaceae</taxon>
        <taxon>Natronorubrum</taxon>
    </lineage>
</organism>
<sequence length="327" mass="35680">MVTSRRSVITGLGSSLFLAGGVTTVSAEEDDQLSEVEEFISGFGEEIYETTAEAPEALVEFASQLDAEGEFNLEKLEEEIDDGHRQTYRLQHLAQLLNQELGTSLPTSYIDDINVTTGKLNSHLPIIASGQNLIEAGNEYQIAREEGVDTQEAEEELMISVLLFCCELYLLQSTTVYQLSFSGTRYVANTGLVRFRGVLGLRGYALILSEVHWAIRGTIVGVIDTIIRRTKSILRDNSRDLIEMLGRSGAGELTNLIEDQEQLDYDFLEEEPEEPEEIDDPMVLNESGNETAPPAIVAGDGGNDATPGFGIVATGVGLLAALRVLTD</sequence>
<dbReference type="Proteomes" id="UP000434101">
    <property type="component" value="Unassembled WGS sequence"/>
</dbReference>
<evidence type="ECO:0000313" key="2">
    <source>
        <dbReference type="Proteomes" id="UP000434101"/>
    </source>
</evidence>
<gene>
    <name evidence="1" type="ORF">GS429_08435</name>
</gene>
<keyword evidence="2" id="KW-1185">Reference proteome</keyword>
<accession>A0A6B0VLY0</accession>
<reference evidence="1 2" key="1">
    <citation type="submission" date="2020-01" db="EMBL/GenBank/DDBJ databases">
        <title>Natronorubrum sp. JWXQ-INN 674 isolated from Inner Mongolia Autonomous Region of China.</title>
        <authorList>
            <person name="Xue Q."/>
        </authorList>
    </citation>
    <scope>NUCLEOTIDE SEQUENCE [LARGE SCALE GENOMIC DNA]</scope>
    <source>
        <strain evidence="1 2">JWXQ-INN-674</strain>
    </source>
</reference>
<protein>
    <submittedName>
        <fullName evidence="1">Uncharacterized protein</fullName>
    </submittedName>
</protein>
<dbReference type="AlphaFoldDB" id="A0A6B0VLY0"/>
<dbReference type="OrthoDB" id="275823at2157"/>
<proteinExistence type="predicted"/>